<feature type="region of interest" description="Disordered" evidence="1">
    <location>
        <begin position="60"/>
        <end position="99"/>
    </location>
</feature>
<evidence type="ECO:0000256" key="1">
    <source>
        <dbReference type="SAM" id="MobiDB-lite"/>
    </source>
</evidence>
<organism evidence="2 3">
    <name type="scientific">Trichophyton interdigitale (strain MR816)</name>
    <dbReference type="NCBI Taxonomy" id="1215338"/>
    <lineage>
        <taxon>Eukaryota</taxon>
        <taxon>Fungi</taxon>
        <taxon>Dikarya</taxon>
        <taxon>Ascomycota</taxon>
        <taxon>Pezizomycotina</taxon>
        <taxon>Eurotiomycetes</taxon>
        <taxon>Eurotiomycetidae</taxon>
        <taxon>Onygenales</taxon>
        <taxon>Arthrodermataceae</taxon>
        <taxon>Trichophyton</taxon>
    </lineage>
</organism>
<evidence type="ECO:0000313" key="3">
    <source>
        <dbReference type="Proteomes" id="UP000024533"/>
    </source>
</evidence>
<keyword evidence="3" id="KW-1185">Reference proteome</keyword>
<reference evidence="2 3" key="1">
    <citation type="submission" date="2014-02" db="EMBL/GenBank/DDBJ databases">
        <title>The Genome Sequence of Trichophyton interdigitale MR816.</title>
        <authorList>
            <consortium name="The Broad Institute Genomics Platform"/>
            <person name="Cuomo C.A."/>
            <person name="White T.C."/>
            <person name="Graser Y."/>
            <person name="Martinez-Rossi N."/>
            <person name="Heitman J."/>
            <person name="Young S.K."/>
            <person name="Zeng Q."/>
            <person name="Gargeya S."/>
            <person name="Abouelleil A."/>
            <person name="Alvarado L."/>
            <person name="Chapman S.B."/>
            <person name="Gainer-Dewar J."/>
            <person name="Goldberg J."/>
            <person name="Griggs A."/>
            <person name="Gujja S."/>
            <person name="Hansen M."/>
            <person name="Howarth C."/>
            <person name="Imamovic A."/>
            <person name="Larimer J."/>
            <person name="Martinez D."/>
            <person name="Murphy C."/>
            <person name="Pearson M.D."/>
            <person name="Persinoti G."/>
            <person name="Poon T."/>
            <person name="Priest M."/>
            <person name="Roberts A.D."/>
            <person name="Saif S."/>
            <person name="Shea T.D."/>
            <person name="Sykes S.N."/>
            <person name="Wortman J."/>
            <person name="Nusbaum C."/>
            <person name="Birren B."/>
        </authorList>
    </citation>
    <scope>NUCLEOTIDE SEQUENCE [LARGE SCALE GENOMIC DNA]</scope>
    <source>
        <strain evidence="2 3">MR816</strain>
    </source>
</reference>
<dbReference type="EMBL" id="AOKY01000108">
    <property type="protein sequence ID" value="KDB26688.1"/>
    <property type="molecule type" value="Genomic_DNA"/>
</dbReference>
<accession>A0A059JGC7</accession>
<dbReference type="AlphaFoldDB" id="A0A059JGC7"/>
<name>A0A059JGC7_TRIIM</name>
<sequence length="210" mass="23299">MATERHTKQQLLAGCTGKNEQNTGDRLCIGNSQGHETGHEFRRGRCIDLASEIPDAACTAGQADGRTPTSHHGGEEACEGEGGRANPRLPSTNKPLKGFKDNRFSRLQTHKTGVLDLDSLKSPVQPSGWGPWLRRGVAWGAMYALELLGFQKTRKTQKTQRTEYKGLLETNYGVQTTLQDAFVRKFSRIMKLGVEACHSGYHIYLEHCLM</sequence>
<gene>
    <name evidence="2" type="ORF">H109_01498</name>
</gene>
<comment type="caution">
    <text evidence="2">The sequence shown here is derived from an EMBL/GenBank/DDBJ whole genome shotgun (WGS) entry which is preliminary data.</text>
</comment>
<dbReference type="Proteomes" id="UP000024533">
    <property type="component" value="Unassembled WGS sequence"/>
</dbReference>
<protein>
    <submittedName>
        <fullName evidence="2">Uncharacterized protein</fullName>
    </submittedName>
</protein>
<dbReference type="HOGENOM" id="CLU_1310894_0_0_1"/>
<evidence type="ECO:0000313" key="2">
    <source>
        <dbReference type="EMBL" id="KDB26688.1"/>
    </source>
</evidence>
<proteinExistence type="predicted"/>